<sequence>MEDHKNIVLVGDANIDLLEGKPENVYIDMILRNGFQIHNEIHRDFPTRIDKRTGRKSIIGHVISDMSIDRLTLIDHSLSDHGLITFTINLPSHSNPKKQLYETIQVNYGKLKNELQSKLKCMRQEEIHFHKLTEIVTEETLKCTAVTFRNLSIHSLN</sequence>
<comment type="caution">
    <text evidence="1">The sequence shown here is derived from an EMBL/GenBank/DDBJ whole genome shotgun (WGS) entry which is preliminary data.</text>
</comment>
<accession>A0ABD2NM96</accession>
<proteinExistence type="predicted"/>
<dbReference type="Proteomes" id="UP001516400">
    <property type="component" value="Unassembled WGS sequence"/>
</dbReference>
<protein>
    <submittedName>
        <fullName evidence="1">Uncharacterized protein</fullName>
    </submittedName>
</protein>
<dbReference type="Gene3D" id="3.60.10.10">
    <property type="entry name" value="Endonuclease/exonuclease/phosphatase"/>
    <property type="match status" value="1"/>
</dbReference>
<dbReference type="InterPro" id="IPR036691">
    <property type="entry name" value="Endo/exonu/phosph_ase_sf"/>
</dbReference>
<gene>
    <name evidence="1" type="ORF">HHI36_017382</name>
</gene>
<name>A0ABD2NM96_9CUCU</name>
<organism evidence="1 2">
    <name type="scientific">Cryptolaemus montrouzieri</name>
    <dbReference type="NCBI Taxonomy" id="559131"/>
    <lineage>
        <taxon>Eukaryota</taxon>
        <taxon>Metazoa</taxon>
        <taxon>Ecdysozoa</taxon>
        <taxon>Arthropoda</taxon>
        <taxon>Hexapoda</taxon>
        <taxon>Insecta</taxon>
        <taxon>Pterygota</taxon>
        <taxon>Neoptera</taxon>
        <taxon>Endopterygota</taxon>
        <taxon>Coleoptera</taxon>
        <taxon>Polyphaga</taxon>
        <taxon>Cucujiformia</taxon>
        <taxon>Coccinelloidea</taxon>
        <taxon>Coccinellidae</taxon>
        <taxon>Scymninae</taxon>
        <taxon>Scymnini</taxon>
        <taxon>Cryptolaemus</taxon>
    </lineage>
</organism>
<evidence type="ECO:0000313" key="1">
    <source>
        <dbReference type="EMBL" id="KAL3279876.1"/>
    </source>
</evidence>
<evidence type="ECO:0000313" key="2">
    <source>
        <dbReference type="Proteomes" id="UP001516400"/>
    </source>
</evidence>
<reference evidence="1 2" key="1">
    <citation type="journal article" date="2021" name="BMC Biol.">
        <title>Horizontally acquired antibacterial genes associated with adaptive radiation of ladybird beetles.</title>
        <authorList>
            <person name="Li H.S."/>
            <person name="Tang X.F."/>
            <person name="Huang Y.H."/>
            <person name="Xu Z.Y."/>
            <person name="Chen M.L."/>
            <person name="Du X.Y."/>
            <person name="Qiu B.Y."/>
            <person name="Chen P.T."/>
            <person name="Zhang W."/>
            <person name="Slipinski A."/>
            <person name="Escalona H.E."/>
            <person name="Waterhouse R.M."/>
            <person name="Zwick A."/>
            <person name="Pang H."/>
        </authorList>
    </citation>
    <scope>NUCLEOTIDE SEQUENCE [LARGE SCALE GENOMIC DNA]</scope>
    <source>
        <strain evidence="1">SYSU2018</strain>
    </source>
</reference>
<keyword evidence="2" id="KW-1185">Reference proteome</keyword>
<dbReference type="AlphaFoldDB" id="A0ABD2NM96"/>
<dbReference type="EMBL" id="JABFTP020000124">
    <property type="protein sequence ID" value="KAL3279876.1"/>
    <property type="molecule type" value="Genomic_DNA"/>
</dbReference>